<name>A0A1J1I1S0_9DIPT</name>
<proteinExistence type="predicted"/>
<evidence type="ECO:0000313" key="1">
    <source>
        <dbReference type="EMBL" id="CRK94287.1"/>
    </source>
</evidence>
<organism evidence="1 2">
    <name type="scientific">Clunio marinus</name>
    <dbReference type="NCBI Taxonomy" id="568069"/>
    <lineage>
        <taxon>Eukaryota</taxon>
        <taxon>Metazoa</taxon>
        <taxon>Ecdysozoa</taxon>
        <taxon>Arthropoda</taxon>
        <taxon>Hexapoda</taxon>
        <taxon>Insecta</taxon>
        <taxon>Pterygota</taxon>
        <taxon>Neoptera</taxon>
        <taxon>Endopterygota</taxon>
        <taxon>Diptera</taxon>
        <taxon>Nematocera</taxon>
        <taxon>Chironomoidea</taxon>
        <taxon>Chironomidae</taxon>
        <taxon>Clunio</taxon>
    </lineage>
</organism>
<dbReference type="EMBL" id="CVRI01000038">
    <property type="protein sequence ID" value="CRK94287.1"/>
    <property type="molecule type" value="Genomic_DNA"/>
</dbReference>
<dbReference type="AlphaFoldDB" id="A0A1J1I1S0"/>
<dbReference type="Proteomes" id="UP000183832">
    <property type="component" value="Unassembled WGS sequence"/>
</dbReference>
<sequence>MPSETRASQSNEIIQIKLEFPALELYVIQFPSFSFSPLESPATKNESWRFQTLYSTDMKL</sequence>
<evidence type="ECO:0000313" key="2">
    <source>
        <dbReference type="Proteomes" id="UP000183832"/>
    </source>
</evidence>
<accession>A0A1J1I1S0</accession>
<reference evidence="1 2" key="1">
    <citation type="submission" date="2015-04" db="EMBL/GenBank/DDBJ databases">
        <authorList>
            <person name="Syromyatnikov M.Y."/>
            <person name="Popov V.N."/>
        </authorList>
    </citation>
    <scope>NUCLEOTIDE SEQUENCE [LARGE SCALE GENOMIC DNA]</scope>
</reference>
<gene>
    <name evidence="1" type="ORF">CLUMA_CG007802</name>
</gene>
<keyword evidence="2" id="KW-1185">Reference proteome</keyword>
<protein>
    <submittedName>
        <fullName evidence="1">CLUMA_CG007802, isoform A</fullName>
    </submittedName>
</protein>